<comment type="caution">
    <text evidence="4">The sequence shown here is derived from an EMBL/GenBank/DDBJ whole genome shotgun (WGS) entry which is preliminary data.</text>
</comment>
<dbReference type="EMBL" id="JACQXR010000026">
    <property type="protein sequence ID" value="MBI4726018.1"/>
    <property type="molecule type" value="Genomic_DNA"/>
</dbReference>
<dbReference type="GO" id="GO:1904047">
    <property type="term" value="F:S-adenosyl-L-methionine binding"/>
    <property type="evidence" value="ECO:0007669"/>
    <property type="project" value="TreeGrafter"/>
</dbReference>
<dbReference type="GO" id="GO:0009007">
    <property type="term" value="F:site-specific DNA-methyltransferase (adenine-specific) activity"/>
    <property type="evidence" value="ECO:0007669"/>
    <property type="project" value="UniProtKB-EC"/>
</dbReference>
<dbReference type="GO" id="GO:0032259">
    <property type="term" value="P:methylation"/>
    <property type="evidence" value="ECO:0007669"/>
    <property type="project" value="UniProtKB-KW"/>
</dbReference>
<accession>A0A933MJJ0</accession>
<dbReference type="PANTHER" id="PTHR30481:SF2">
    <property type="entry name" value="SITE-SPECIFIC DNA-METHYLTRANSFERASE (ADENINE-SPECIFIC)"/>
    <property type="match status" value="1"/>
</dbReference>
<dbReference type="InterPro" id="IPR012327">
    <property type="entry name" value="MeTrfase_D12"/>
</dbReference>
<dbReference type="InterPro" id="IPR029063">
    <property type="entry name" value="SAM-dependent_MTases_sf"/>
</dbReference>
<proteinExistence type="predicted"/>
<dbReference type="PRINTS" id="PR00505">
    <property type="entry name" value="D12N6MTFRASE"/>
</dbReference>
<dbReference type="Proteomes" id="UP000736328">
    <property type="component" value="Unassembled WGS sequence"/>
</dbReference>
<evidence type="ECO:0000256" key="1">
    <source>
        <dbReference type="ARBA" id="ARBA00022603"/>
    </source>
</evidence>
<dbReference type="GO" id="GO:0006298">
    <property type="term" value="P:mismatch repair"/>
    <property type="evidence" value="ECO:0007669"/>
    <property type="project" value="TreeGrafter"/>
</dbReference>
<sequence>MTAYRGTLSIPGICVDNEPAKPVNVSSVPQRSIFRYPGGKTWFVPTFRKWFKNVHAKPNVLVEPFAGGGIISLTALFERLVPKVVMVELDEEIAAVWQAIVAGNSKWLLKRILSFDLTRENVIDEITLNTSSIKEKAFQTILKNRTYHGGILADGSGLLKNGENGKGIKSRWYPETLARRLNDISYLTDKIDFRCEDGLKVMKEYAARSDVRYFIDPPYTAGGKKAGNRLYRYCELDHEELFKICESLKGDFLMTYDNAEEVKSLARKHGFQMRLIPMTNTHHATMEELIIGKDLIWLDKLPAVHEPSDSYITSKCQNKSSKKNH</sequence>
<keyword evidence="2" id="KW-0808">Transferase</keyword>
<dbReference type="Pfam" id="PF02086">
    <property type="entry name" value="MethyltransfD12"/>
    <property type="match status" value="1"/>
</dbReference>
<evidence type="ECO:0000313" key="5">
    <source>
        <dbReference type="Proteomes" id="UP000736328"/>
    </source>
</evidence>
<keyword evidence="1 4" id="KW-0489">Methyltransferase</keyword>
<keyword evidence="3" id="KW-0949">S-adenosyl-L-methionine</keyword>
<dbReference type="SUPFAM" id="SSF53335">
    <property type="entry name" value="S-adenosyl-L-methionine-dependent methyltransferases"/>
    <property type="match status" value="1"/>
</dbReference>
<dbReference type="AlphaFoldDB" id="A0A933MJJ0"/>
<name>A0A933MJJ0_UNCT6</name>
<dbReference type="PANTHER" id="PTHR30481">
    <property type="entry name" value="DNA ADENINE METHYLASE"/>
    <property type="match status" value="1"/>
</dbReference>
<evidence type="ECO:0000256" key="2">
    <source>
        <dbReference type="ARBA" id="ARBA00022679"/>
    </source>
</evidence>
<gene>
    <name evidence="4" type="ORF">HY768_02130</name>
</gene>
<dbReference type="GO" id="GO:0009307">
    <property type="term" value="P:DNA restriction-modification system"/>
    <property type="evidence" value="ECO:0007669"/>
    <property type="project" value="InterPro"/>
</dbReference>
<dbReference type="Gene3D" id="3.40.50.150">
    <property type="entry name" value="Vaccinia Virus protein VP39"/>
    <property type="match status" value="2"/>
</dbReference>
<dbReference type="GO" id="GO:0043565">
    <property type="term" value="F:sequence-specific DNA binding"/>
    <property type="evidence" value="ECO:0007669"/>
    <property type="project" value="TreeGrafter"/>
</dbReference>
<organism evidence="4 5">
    <name type="scientific">candidate division TA06 bacterium</name>
    <dbReference type="NCBI Taxonomy" id="2250710"/>
    <lineage>
        <taxon>Bacteria</taxon>
        <taxon>Bacteria division TA06</taxon>
    </lineage>
</organism>
<evidence type="ECO:0000313" key="4">
    <source>
        <dbReference type="EMBL" id="MBI4726018.1"/>
    </source>
</evidence>
<evidence type="ECO:0000256" key="3">
    <source>
        <dbReference type="ARBA" id="ARBA00022691"/>
    </source>
</evidence>
<protein>
    <submittedName>
        <fullName evidence="4">DNA adenine methylase</fullName>
    </submittedName>
</protein>
<reference evidence="4" key="1">
    <citation type="submission" date="2020-07" db="EMBL/GenBank/DDBJ databases">
        <title>Huge and variable diversity of episymbiotic CPR bacteria and DPANN archaea in groundwater ecosystems.</title>
        <authorList>
            <person name="He C.Y."/>
            <person name="Keren R."/>
            <person name="Whittaker M."/>
            <person name="Farag I.F."/>
            <person name="Doudna J."/>
            <person name="Cate J.H.D."/>
            <person name="Banfield J.F."/>
        </authorList>
    </citation>
    <scope>NUCLEOTIDE SEQUENCE</scope>
    <source>
        <strain evidence="4">NC_groundwater_1520_Pr4_B-0.1um_53_5</strain>
    </source>
</reference>